<evidence type="ECO:0000259" key="2">
    <source>
        <dbReference type="PROSITE" id="PS50937"/>
    </source>
</evidence>
<proteinExistence type="predicted"/>
<dbReference type="EMBL" id="SLWR01000008">
    <property type="protein sequence ID" value="TCO45588.1"/>
    <property type="molecule type" value="Genomic_DNA"/>
</dbReference>
<keyword evidence="1 3" id="KW-0238">DNA-binding</keyword>
<evidence type="ECO:0000313" key="3">
    <source>
        <dbReference type="EMBL" id="TCO45588.1"/>
    </source>
</evidence>
<dbReference type="AlphaFoldDB" id="A0A4R2INN6"/>
<accession>A0A4R2INN6</accession>
<organism evidence="3 4">
    <name type="scientific">Kribbella antiqua</name>
    <dbReference type="NCBI Taxonomy" id="2512217"/>
    <lineage>
        <taxon>Bacteria</taxon>
        <taxon>Bacillati</taxon>
        <taxon>Actinomycetota</taxon>
        <taxon>Actinomycetes</taxon>
        <taxon>Propionibacteriales</taxon>
        <taxon>Kribbellaceae</taxon>
        <taxon>Kribbella</taxon>
    </lineage>
</organism>
<dbReference type="GO" id="GO:0003700">
    <property type="term" value="F:DNA-binding transcription factor activity"/>
    <property type="evidence" value="ECO:0007669"/>
    <property type="project" value="InterPro"/>
</dbReference>
<protein>
    <submittedName>
        <fullName evidence="3">DNA-binding transcriptional MerR regulator</fullName>
    </submittedName>
</protein>
<name>A0A4R2INN6_9ACTN</name>
<dbReference type="OrthoDB" id="3830012at2"/>
<dbReference type="InterPro" id="IPR000551">
    <property type="entry name" value="MerR-type_HTH_dom"/>
</dbReference>
<dbReference type="Proteomes" id="UP000295573">
    <property type="component" value="Unassembled WGS sequence"/>
</dbReference>
<dbReference type="InterPro" id="IPR010499">
    <property type="entry name" value="AraC_E-bd"/>
</dbReference>
<dbReference type="SMART" id="SM00871">
    <property type="entry name" value="AraC_E_bind"/>
    <property type="match status" value="1"/>
</dbReference>
<dbReference type="PANTHER" id="PTHR30204:SF97">
    <property type="entry name" value="MERR FAMILY REGULATORY PROTEIN"/>
    <property type="match status" value="1"/>
</dbReference>
<dbReference type="InterPro" id="IPR011256">
    <property type="entry name" value="Reg_factor_effector_dom_sf"/>
</dbReference>
<dbReference type="PROSITE" id="PS50937">
    <property type="entry name" value="HTH_MERR_2"/>
    <property type="match status" value="1"/>
</dbReference>
<dbReference type="GO" id="GO:0003677">
    <property type="term" value="F:DNA binding"/>
    <property type="evidence" value="ECO:0007669"/>
    <property type="project" value="UniProtKB-KW"/>
</dbReference>
<evidence type="ECO:0000313" key="4">
    <source>
        <dbReference type="Proteomes" id="UP000295573"/>
    </source>
</evidence>
<dbReference type="InterPro" id="IPR009061">
    <property type="entry name" value="DNA-bd_dom_put_sf"/>
</dbReference>
<comment type="caution">
    <text evidence="3">The sequence shown here is derived from an EMBL/GenBank/DDBJ whole genome shotgun (WGS) entry which is preliminary data.</text>
</comment>
<dbReference type="SUPFAM" id="SSF55136">
    <property type="entry name" value="Probable bacterial effector-binding domain"/>
    <property type="match status" value="1"/>
</dbReference>
<dbReference type="Pfam" id="PF13411">
    <property type="entry name" value="MerR_1"/>
    <property type="match status" value="1"/>
</dbReference>
<keyword evidence="4" id="KW-1185">Reference proteome</keyword>
<dbReference type="PANTHER" id="PTHR30204">
    <property type="entry name" value="REDOX-CYCLING DRUG-SENSING TRANSCRIPTIONAL ACTIVATOR SOXR"/>
    <property type="match status" value="1"/>
</dbReference>
<reference evidence="3 4" key="1">
    <citation type="journal article" date="2015" name="Stand. Genomic Sci.">
        <title>Genomic Encyclopedia of Bacterial and Archaeal Type Strains, Phase III: the genomes of soil and plant-associated and newly described type strains.</title>
        <authorList>
            <person name="Whitman W.B."/>
            <person name="Woyke T."/>
            <person name="Klenk H.P."/>
            <person name="Zhou Y."/>
            <person name="Lilburn T.G."/>
            <person name="Beck B.J."/>
            <person name="De Vos P."/>
            <person name="Vandamme P."/>
            <person name="Eisen J.A."/>
            <person name="Garrity G."/>
            <person name="Hugenholtz P."/>
            <person name="Kyrpides N.C."/>
        </authorList>
    </citation>
    <scope>NUCLEOTIDE SEQUENCE [LARGE SCALE GENOMIC DNA]</scope>
    <source>
        <strain evidence="3 4">VKM Ac-2541</strain>
    </source>
</reference>
<feature type="domain" description="HTH merR-type" evidence="2">
    <location>
        <begin position="1"/>
        <end position="71"/>
    </location>
</feature>
<evidence type="ECO:0000256" key="1">
    <source>
        <dbReference type="ARBA" id="ARBA00023125"/>
    </source>
</evidence>
<dbReference type="SMART" id="SM00422">
    <property type="entry name" value="HTH_MERR"/>
    <property type="match status" value="1"/>
</dbReference>
<dbReference type="SUPFAM" id="SSF46955">
    <property type="entry name" value="Putative DNA-binding domain"/>
    <property type="match status" value="1"/>
</dbReference>
<dbReference type="CDD" id="cd01107">
    <property type="entry name" value="HTH_BmrR"/>
    <property type="match status" value="1"/>
</dbReference>
<dbReference type="Gene3D" id="3.20.80.10">
    <property type="entry name" value="Regulatory factor, effector binding domain"/>
    <property type="match status" value="1"/>
</dbReference>
<gene>
    <name evidence="3" type="ORF">EV646_108211</name>
</gene>
<dbReference type="Gene3D" id="1.10.1660.10">
    <property type="match status" value="1"/>
</dbReference>
<sequence>MVNIGEFARLGGVSTRMLRHYDAIGVLKPAHVDPHSNRRSYDVAQLPTLNRLIALKGLGFSLDEIGQLLGEGVDPAEMKGMLRLRQAEFERRVRHDRHVLDRVTARLRLIEQENRMNAQIETKQADAVTIAALTATAQDASPQSTGHVLRTLFEQVIERMEAVNADRTTPIARYVSVAGSPHVEIIAGYAVDAVPGLETQSLPAVEVASTIHEGPVAGIATAYQDLAHWAEANGHHPLLESPRWRHHFLEANGNDESHWIIELQLELT</sequence>
<dbReference type="InterPro" id="IPR047057">
    <property type="entry name" value="MerR_fam"/>
</dbReference>